<dbReference type="AlphaFoldDB" id="A0A7G1G5M3"/>
<dbReference type="Gene3D" id="2.40.380.10">
    <property type="entry name" value="FomD-like"/>
    <property type="match status" value="1"/>
</dbReference>
<evidence type="ECO:0000313" key="3">
    <source>
        <dbReference type="Proteomes" id="UP000516361"/>
    </source>
</evidence>
<organism evidence="2 3">
    <name type="scientific">Tepiditoga spiralis</name>
    <dbReference type="NCBI Taxonomy" id="2108365"/>
    <lineage>
        <taxon>Bacteria</taxon>
        <taxon>Thermotogati</taxon>
        <taxon>Thermotogota</taxon>
        <taxon>Thermotogae</taxon>
        <taxon>Petrotogales</taxon>
        <taxon>Petrotogaceae</taxon>
        <taxon>Tepiditoga</taxon>
    </lineage>
</organism>
<dbReference type="KEGG" id="ocy:OSSY52_20310"/>
<dbReference type="Pfam" id="PF04167">
    <property type="entry name" value="DUF402"/>
    <property type="match status" value="1"/>
</dbReference>
<dbReference type="EMBL" id="AP018712">
    <property type="protein sequence ID" value="BBE31890.1"/>
    <property type="molecule type" value="Genomic_DNA"/>
</dbReference>
<dbReference type="Proteomes" id="UP000516361">
    <property type="component" value="Chromosome"/>
</dbReference>
<reference evidence="2 3" key="1">
    <citation type="submission" date="2018-06" db="EMBL/GenBank/DDBJ databases">
        <title>Genome sequencing of Oceanotoga sp. sy52.</title>
        <authorList>
            <person name="Mori K."/>
        </authorList>
    </citation>
    <scope>NUCLEOTIDE SEQUENCE [LARGE SCALE GENOMIC DNA]</scope>
    <source>
        <strain evidence="3">sy52</strain>
    </source>
</reference>
<sequence>MKSYTFNLKEKSEKINTIKNKETFDFSEFRNFNHDSYGFKREWKTLSSHNDVEYVKRIINPHYPYMLSSYKDIPQKNSKYSNYLIYMDFGKYKYEKNFIEFFDLELDIIITKDLKYTLLDMDELLESFLKRKIPFFELETVLINMEKLMNDFNKYGPLNTLKELYNKKVIEWLID</sequence>
<gene>
    <name evidence="2" type="ORF">OSSY52_20310</name>
</gene>
<dbReference type="InterPro" id="IPR007295">
    <property type="entry name" value="DUF402"/>
</dbReference>
<keyword evidence="3" id="KW-1185">Reference proteome</keyword>
<evidence type="ECO:0000259" key="1">
    <source>
        <dbReference type="Pfam" id="PF04167"/>
    </source>
</evidence>
<dbReference type="InParanoid" id="A0A7G1G5M3"/>
<feature type="domain" description="DUF402" evidence="1">
    <location>
        <begin position="41"/>
        <end position="155"/>
    </location>
</feature>
<proteinExistence type="predicted"/>
<dbReference type="SUPFAM" id="SSF159234">
    <property type="entry name" value="FomD-like"/>
    <property type="match status" value="1"/>
</dbReference>
<dbReference type="InterPro" id="IPR035930">
    <property type="entry name" value="FomD-like_sf"/>
</dbReference>
<evidence type="ECO:0000313" key="2">
    <source>
        <dbReference type="EMBL" id="BBE31890.1"/>
    </source>
</evidence>
<protein>
    <recommendedName>
        <fullName evidence="1">DUF402 domain-containing protein</fullName>
    </recommendedName>
</protein>
<name>A0A7G1G5M3_9BACT</name>
<accession>A0A7G1G5M3</accession>
<dbReference type="RefSeq" id="WP_190614727.1">
    <property type="nucleotide sequence ID" value="NZ_AP018712.1"/>
</dbReference>